<evidence type="ECO:0000313" key="1">
    <source>
        <dbReference type="EMBL" id="SFM38898.1"/>
    </source>
</evidence>
<dbReference type="Proteomes" id="UP000199556">
    <property type="component" value="Unassembled WGS sequence"/>
</dbReference>
<dbReference type="InterPro" id="IPR044843">
    <property type="entry name" value="Trans_IPPS_bact-type"/>
</dbReference>
<dbReference type="Gene3D" id="1.10.600.10">
    <property type="entry name" value="Farnesyl Diphosphate Synthase"/>
    <property type="match status" value="1"/>
</dbReference>
<dbReference type="InterPro" id="IPR033904">
    <property type="entry name" value="Trans_IPPS_HH"/>
</dbReference>
<dbReference type="PANTHER" id="PTHR31480">
    <property type="entry name" value="BIFUNCTIONAL LYCOPENE CYCLASE/PHYTOENE SYNTHASE"/>
    <property type="match status" value="1"/>
</dbReference>
<dbReference type="NCBIfam" id="TIGR03464">
    <property type="entry name" value="HpnC"/>
    <property type="match status" value="1"/>
</dbReference>
<dbReference type="GO" id="GO:0051996">
    <property type="term" value="F:squalene synthase [NAD(P)H] activity"/>
    <property type="evidence" value="ECO:0007669"/>
    <property type="project" value="InterPro"/>
</dbReference>
<dbReference type="STRING" id="195064.SAMN05421721_104118"/>
<dbReference type="EMBL" id="FOUO01000004">
    <property type="protein sequence ID" value="SFM38898.1"/>
    <property type="molecule type" value="Genomic_DNA"/>
</dbReference>
<dbReference type="GO" id="GO:0016114">
    <property type="term" value="P:terpenoid biosynthetic process"/>
    <property type="evidence" value="ECO:0007669"/>
    <property type="project" value="UniProtKB-ARBA"/>
</dbReference>
<dbReference type="SFLD" id="SFLDG01018">
    <property type="entry name" value="Squalene/Phytoene_Synthase_Lik"/>
    <property type="match status" value="1"/>
</dbReference>
<sequence>MHPLPEAVERAYGQCLRQARSHYENFPVASRLLPPRLRRPVAAIYSFARRGDDLADEGGAPAEDRLRALDDLGRKLDAAAAGDPNEDATFIALAHAMAVHHLPAQPFHDLLQAFRRDITQKRYEDFADLESYCRCSANPVGRLLLHLCDRADPERIARSDAVCTALQLINFYQDLAQDFHELGRIYIPREEMRAFGVDEDHFRHRITDDAFRALMHHQFQRAGERLHQGAPLGGMLPGRIGLEIRLIIAAGGRVLTRLRRQETDLFSRPRLRGADYGVILLHALAGRA</sequence>
<dbReference type="InterPro" id="IPR017827">
    <property type="entry name" value="HSQ_synthase_HpnC"/>
</dbReference>
<reference evidence="1 2" key="1">
    <citation type="submission" date="2016-10" db="EMBL/GenBank/DDBJ databases">
        <authorList>
            <person name="de Groot N.N."/>
        </authorList>
    </citation>
    <scope>NUCLEOTIDE SEQUENCE [LARGE SCALE GENOMIC DNA]</scope>
    <source>
        <strain evidence="1 2">DSM 4180</strain>
    </source>
</reference>
<protein>
    <submittedName>
        <fullName evidence="1">Squalene synthase HpnC</fullName>
    </submittedName>
</protein>
<dbReference type="InterPro" id="IPR008949">
    <property type="entry name" value="Isoprenoid_synthase_dom_sf"/>
</dbReference>
<organism evidence="1 2">
    <name type="scientific">Ectothiorhodospira mobilis</name>
    <dbReference type="NCBI Taxonomy" id="195064"/>
    <lineage>
        <taxon>Bacteria</taxon>
        <taxon>Pseudomonadati</taxon>
        <taxon>Pseudomonadota</taxon>
        <taxon>Gammaproteobacteria</taxon>
        <taxon>Chromatiales</taxon>
        <taxon>Ectothiorhodospiraceae</taxon>
        <taxon>Ectothiorhodospira</taxon>
    </lineage>
</organism>
<dbReference type="OrthoDB" id="9807580at2"/>
<dbReference type="InterPro" id="IPR002060">
    <property type="entry name" value="Squ/phyt_synthse"/>
</dbReference>
<dbReference type="SFLD" id="SFLDG01212">
    <property type="entry name" value="Phytoene_synthase_like"/>
    <property type="match status" value="1"/>
</dbReference>
<proteinExistence type="predicted"/>
<dbReference type="GO" id="GO:0004311">
    <property type="term" value="F:geranylgeranyl diphosphate synthase activity"/>
    <property type="evidence" value="ECO:0007669"/>
    <property type="project" value="InterPro"/>
</dbReference>
<keyword evidence="2" id="KW-1185">Reference proteome</keyword>
<name>A0A1I4QFQ9_ECTMO</name>
<accession>A0A1I4QFQ9</accession>
<dbReference type="RefSeq" id="WP_090484025.1">
    <property type="nucleotide sequence ID" value="NZ_FOUO01000004.1"/>
</dbReference>
<dbReference type="CDD" id="cd00683">
    <property type="entry name" value="Trans_IPPS_HH"/>
    <property type="match status" value="1"/>
</dbReference>
<gene>
    <name evidence="1" type="ORF">SAMN05421721_104118</name>
</gene>
<dbReference type="Pfam" id="PF00494">
    <property type="entry name" value="SQS_PSY"/>
    <property type="match status" value="1"/>
</dbReference>
<dbReference type="SUPFAM" id="SSF48576">
    <property type="entry name" value="Terpenoid synthases"/>
    <property type="match status" value="1"/>
</dbReference>
<dbReference type="SFLD" id="SFLDS00005">
    <property type="entry name" value="Isoprenoid_Synthase_Type_I"/>
    <property type="match status" value="1"/>
</dbReference>
<evidence type="ECO:0000313" key="2">
    <source>
        <dbReference type="Proteomes" id="UP000199556"/>
    </source>
</evidence>
<dbReference type="AlphaFoldDB" id="A0A1I4QFQ9"/>